<organism evidence="1 2">
    <name type="scientific">Portunus trituberculatus</name>
    <name type="common">Swimming crab</name>
    <name type="synonym">Neptunus trituberculatus</name>
    <dbReference type="NCBI Taxonomy" id="210409"/>
    <lineage>
        <taxon>Eukaryota</taxon>
        <taxon>Metazoa</taxon>
        <taxon>Ecdysozoa</taxon>
        <taxon>Arthropoda</taxon>
        <taxon>Crustacea</taxon>
        <taxon>Multicrustacea</taxon>
        <taxon>Malacostraca</taxon>
        <taxon>Eumalacostraca</taxon>
        <taxon>Eucarida</taxon>
        <taxon>Decapoda</taxon>
        <taxon>Pleocyemata</taxon>
        <taxon>Brachyura</taxon>
        <taxon>Eubrachyura</taxon>
        <taxon>Portunoidea</taxon>
        <taxon>Portunidae</taxon>
        <taxon>Portuninae</taxon>
        <taxon>Portunus</taxon>
    </lineage>
</organism>
<proteinExistence type="predicted"/>
<name>A0A5B7DE29_PORTR</name>
<accession>A0A5B7DE29</accession>
<evidence type="ECO:0000313" key="2">
    <source>
        <dbReference type="Proteomes" id="UP000324222"/>
    </source>
</evidence>
<gene>
    <name evidence="1" type="ORF">E2C01_012438</name>
</gene>
<reference evidence="1 2" key="1">
    <citation type="submission" date="2019-05" db="EMBL/GenBank/DDBJ databases">
        <title>Another draft genome of Portunus trituberculatus and its Hox gene families provides insights of decapod evolution.</title>
        <authorList>
            <person name="Jeong J.-H."/>
            <person name="Song I."/>
            <person name="Kim S."/>
            <person name="Choi T."/>
            <person name="Kim D."/>
            <person name="Ryu S."/>
            <person name="Kim W."/>
        </authorList>
    </citation>
    <scope>NUCLEOTIDE SEQUENCE [LARGE SCALE GENOMIC DNA]</scope>
    <source>
        <tissue evidence="1">Muscle</tissue>
    </source>
</reference>
<keyword evidence="2" id="KW-1185">Reference proteome</keyword>
<dbReference type="AlphaFoldDB" id="A0A5B7DE29"/>
<sequence>MNMETCHITEEIKLSSFANIGGVPCIGLTKQPTDTIDYNIKEK</sequence>
<evidence type="ECO:0000313" key="1">
    <source>
        <dbReference type="EMBL" id="MPC19523.1"/>
    </source>
</evidence>
<dbReference type="Proteomes" id="UP000324222">
    <property type="component" value="Unassembled WGS sequence"/>
</dbReference>
<dbReference type="EMBL" id="VSRR010000776">
    <property type="protein sequence ID" value="MPC19523.1"/>
    <property type="molecule type" value="Genomic_DNA"/>
</dbReference>
<comment type="caution">
    <text evidence="1">The sequence shown here is derived from an EMBL/GenBank/DDBJ whole genome shotgun (WGS) entry which is preliminary data.</text>
</comment>
<protein>
    <submittedName>
        <fullName evidence="1">Uncharacterized protein</fullName>
    </submittedName>
</protein>